<feature type="signal peptide" evidence="1">
    <location>
        <begin position="1"/>
        <end position="22"/>
    </location>
</feature>
<keyword evidence="3" id="KW-1185">Reference proteome</keyword>
<dbReference type="AlphaFoldDB" id="A0A2P8A2Q7"/>
<evidence type="ECO:0000313" key="2">
    <source>
        <dbReference type="EMBL" id="PSK54744.1"/>
    </source>
</evidence>
<gene>
    <name evidence="2" type="ORF">B9Z65_3833</name>
</gene>
<feature type="chain" id="PRO_5015164390" evidence="1">
    <location>
        <begin position="23"/>
        <end position="376"/>
    </location>
</feature>
<proteinExistence type="predicted"/>
<organism evidence="2 3">
    <name type="scientific">Elsinoe australis</name>
    <dbReference type="NCBI Taxonomy" id="40998"/>
    <lineage>
        <taxon>Eukaryota</taxon>
        <taxon>Fungi</taxon>
        <taxon>Dikarya</taxon>
        <taxon>Ascomycota</taxon>
        <taxon>Pezizomycotina</taxon>
        <taxon>Dothideomycetes</taxon>
        <taxon>Dothideomycetidae</taxon>
        <taxon>Myriangiales</taxon>
        <taxon>Elsinoaceae</taxon>
        <taxon>Elsinoe</taxon>
    </lineage>
</organism>
<comment type="caution">
    <text evidence="2">The sequence shown here is derived from an EMBL/GenBank/DDBJ whole genome shotgun (WGS) entry which is preliminary data.</text>
</comment>
<evidence type="ECO:0000256" key="1">
    <source>
        <dbReference type="SAM" id="SignalP"/>
    </source>
</evidence>
<name>A0A2P8A2Q7_9PEZI</name>
<sequence length="376" mass="39952">MFGGKVASALLLAATYITSSDAAAVTGKATTTTTPKVLNPSFEIAGSNGLIAANWTYNYRSTGSKGARRVVDKKAAAQGSAYLQLSARASDPDTVAVTTFLEGLAPQVNYTLSGSYRVSGLPSKATSSKYGVLRIQCGKTDFDTQLKTNTAGWRNFSINVWADEVYAYWTETHISTYGTGDVNFDLDLDNFSIKKSSSSAKNSLPALTLPSPVLSNPSFETTKAASPNLVGWTASDKAVTIKTDATAQSGKSYMRIPFASVVNGYKQVEIVSSDATRNFDPTKFYTFSYYVRSNVTSGSVSIKTSLDKGTGTSKLQSSIASTTYDKTSASGWQLVSNAGNAIQPGALTNKLTLSLQGTNMQGWVDIDSFSIKQSDS</sequence>
<dbReference type="Gene3D" id="2.60.120.260">
    <property type="entry name" value="Galactose-binding domain-like"/>
    <property type="match status" value="2"/>
</dbReference>
<accession>A0A2P8A2Q7</accession>
<evidence type="ECO:0000313" key="3">
    <source>
        <dbReference type="Proteomes" id="UP000243723"/>
    </source>
</evidence>
<dbReference type="Proteomes" id="UP000243723">
    <property type="component" value="Unassembled WGS sequence"/>
</dbReference>
<protein>
    <submittedName>
        <fullName evidence="2">Mitochondrial import inner membrane translocase subunit tim54</fullName>
    </submittedName>
</protein>
<reference evidence="2 3" key="1">
    <citation type="submission" date="2017-05" db="EMBL/GenBank/DDBJ databases">
        <title>Draft genome sequence of Elsinoe australis.</title>
        <authorList>
            <person name="Cheng Q."/>
        </authorList>
    </citation>
    <scope>NUCLEOTIDE SEQUENCE [LARGE SCALE GENOMIC DNA]</scope>
    <source>
        <strain evidence="2 3">NL1</strain>
    </source>
</reference>
<keyword evidence="1" id="KW-0732">Signal</keyword>
<dbReference type="EMBL" id="NHZQ01000072">
    <property type="protein sequence ID" value="PSK54744.1"/>
    <property type="molecule type" value="Genomic_DNA"/>
</dbReference>